<dbReference type="Proteomes" id="UP000232149">
    <property type="component" value="Unassembled WGS sequence"/>
</dbReference>
<dbReference type="EMBL" id="NPDU01000031">
    <property type="protein sequence ID" value="PJZ61479.1"/>
    <property type="molecule type" value="Genomic_DNA"/>
</dbReference>
<proteinExistence type="predicted"/>
<name>A0ABX4NXR3_9LEPT</name>
<evidence type="ECO:0000313" key="1">
    <source>
        <dbReference type="EMBL" id="PJZ61479.1"/>
    </source>
</evidence>
<protein>
    <submittedName>
        <fullName evidence="1">Uncharacterized protein</fullName>
    </submittedName>
</protein>
<organism evidence="1 2">
    <name type="scientific">Leptospira adleri</name>
    <dbReference type="NCBI Taxonomy" id="2023186"/>
    <lineage>
        <taxon>Bacteria</taxon>
        <taxon>Pseudomonadati</taxon>
        <taxon>Spirochaetota</taxon>
        <taxon>Spirochaetia</taxon>
        <taxon>Leptospirales</taxon>
        <taxon>Leptospiraceae</taxon>
        <taxon>Leptospira</taxon>
    </lineage>
</organism>
<reference evidence="1 2" key="1">
    <citation type="submission" date="2017-07" db="EMBL/GenBank/DDBJ databases">
        <title>Leptospira spp. isolated from tropical soils.</title>
        <authorList>
            <person name="Thibeaux R."/>
            <person name="Iraola G."/>
            <person name="Ferres I."/>
            <person name="Bierque E."/>
            <person name="Girault D."/>
            <person name="Soupe-Gilbert M.-E."/>
            <person name="Picardeau M."/>
            <person name="Goarant C."/>
        </authorList>
    </citation>
    <scope>NUCLEOTIDE SEQUENCE [LARGE SCALE GENOMIC DNA]</scope>
    <source>
        <strain evidence="1 2">FH2-B-D1</strain>
    </source>
</reference>
<accession>A0ABX4NXR3</accession>
<sequence length="64" mass="6978">MDGGSLPLAAAAKRLTLPPLRATSLQFNARTQNAIRKNEFGPGYNKLRLKRRSSHTARDAEGSV</sequence>
<evidence type="ECO:0000313" key="2">
    <source>
        <dbReference type="Proteomes" id="UP000232149"/>
    </source>
</evidence>
<gene>
    <name evidence="1" type="ORF">CH376_12850</name>
</gene>
<comment type="caution">
    <text evidence="1">The sequence shown here is derived from an EMBL/GenBank/DDBJ whole genome shotgun (WGS) entry which is preliminary data.</text>
</comment>
<keyword evidence="2" id="KW-1185">Reference proteome</keyword>